<name>A0A317XGS8_9BASI</name>
<dbReference type="AlphaFoldDB" id="A0A317XGS8"/>
<organism evidence="2 3">
    <name type="scientific">Testicularia cyperi</name>
    <dbReference type="NCBI Taxonomy" id="1882483"/>
    <lineage>
        <taxon>Eukaryota</taxon>
        <taxon>Fungi</taxon>
        <taxon>Dikarya</taxon>
        <taxon>Basidiomycota</taxon>
        <taxon>Ustilaginomycotina</taxon>
        <taxon>Ustilaginomycetes</taxon>
        <taxon>Ustilaginales</taxon>
        <taxon>Anthracoideaceae</taxon>
        <taxon>Testicularia</taxon>
    </lineage>
</organism>
<gene>
    <name evidence="2" type="ORF">BCV70DRAFT_219772</name>
</gene>
<feature type="compositionally biased region" description="Basic and acidic residues" evidence="1">
    <location>
        <begin position="1"/>
        <end position="11"/>
    </location>
</feature>
<keyword evidence="3" id="KW-1185">Reference proteome</keyword>
<feature type="compositionally biased region" description="Basic and acidic residues" evidence="1">
    <location>
        <begin position="109"/>
        <end position="121"/>
    </location>
</feature>
<evidence type="ECO:0000313" key="2">
    <source>
        <dbReference type="EMBL" id="PWY97072.1"/>
    </source>
</evidence>
<feature type="compositionally biased region" description="Basic and acidic residues" evidence="1">
    <location>
        <begin position="151"/>
        <end position="164"/>
    </location>
</feature>
<dbReference type="EMBL" id="KZ819223">
    <property type="protein sequence ID" value="PWY97072.1"/>
    <property type="molecule type" value="Genomic_DNA"/>
</dbReference>
<protein>
    <submittedName>
        <fullName evidence="2">Uncharacterized protein</fullName>
    </submittedName>
</protein>
<evidence type="ECO:0000313" key="3">
    <source>
        <dbReference type="Proteomes" id="UP000246740"/>
    </source>
</evidence>
<reference evidence="2 3" key="1">
    <citation type="journal article" date="2018" name="Mol. Biol. Evol.">
        <title>Broad Genomic Sampling Reveals a Smut Pathogenic Ancestry of the Fungal Clade Ustilaginomycotina.</title>
        <authorList>
            <person name="Kijpornyongpan T."/>
            <person name="Mondo S.J."/>
            <person name="Barry K."/>
            <person name="Sandor L."/>
            <person name="Lee J."/>
            <person name="Lipzen A."/>
            <person name="Pangilinan J."/>
            <person name="LaButti K."/>
            <person name="Hainaut M."/>
            <person name="Henrissat B."/>
            <person name="Grigoriev I.V."/>
            <person name="Spatafora J.W."/>
            <person name="Aime M.C."/>
        </authorList>
    </citation>
    <scope>NUCLEOTIDE SEQUENCE [LARGE SCALE GENOMIC DNA]</scope>
    <source>
        <strain evidence="2 3">MCA 3645</strain>
    </source>
</reference>
<sequence length="200" mass="21919">MADDRWARERITLPPLSSLTSSLEPIDRRSGDASPAQSFSVSLASTSAGSRCTGPSHTRRGQYNDGRTDLDEPSTSSMHRMVSHDAIPNPVGMSDVRKTQVSASVSPVSREEAKLAAEVSKRSHHAHTTYSTSSESSRPRSYSSPQRHQARYAERESRCPPRTETDRLLESLIFVQDINRRLGLPTGPRASPAVIHSPDA</sequence>
<accession>A0A317XGS8</accession>
<dbReference type="Proteomes" id="UP000246740">
    <property type="component" value="Unassembled WGS sequence"/>
</dbReference>
<feature type="compositionally biased region" description="Low complexity" evidence="1">
    <location>
        <begin position="128"/>
        <end position="145"/>
    </location>
</feature>
<feature type="region of interest" description="Disordered" evidence="1">
    <location>
        <begin position="180"/>
        <end position="200"/>
    </location>
</feature>
<evidence type="ECO:0000256" key="1">
    <source>
        <dbReference type="SAM" id="MobiDB-lite"/>
    </source>
</evidence>
<proteinExistence type="predicted"/>
<feature type="region of interest" description="Disordered" evidence="1">
    <location>
        <begin position="1"/>
        <end position="164"/>
    </location>
</feature>
<dbReference type="STRING" id="1882483.A0A317XGS8"/>
<feature type="non-terminal residue" evidence="2">
    <location>
        <position position="200"/>
    </location>
</feature>
<dbReference type="InParanoid" id="A0A317XGS8"/>
<feature type="compositionally biased region" description="Low complexity" evidence="1">
    <location>
        <begin position="12"/>
        <end position="23"/>
    </location>
</feature>
<feature type="compositionally biased region" description="Polar residues" evidence="1">
    <location>
        <begin position="35"/>
        <end position="56"/>
    </location>
</feature>